<comment type="function">
    <text evidence="9">Catalyzes the ATP-dependent phosphorylation of N-acetyl-L-glutamate.</text>
</comment>
<dbReference type="PANTHER" id="PTHR23342:SF0">
    <property type="entry name" value="N-ACETYLGLUTAMATE SYNTHASE, MITOCHONDRIAL"/>
    <property type="match status" value="1"/>
</dbReference>
<evidence type="ECO:0000256" key="4">
    <source>
        <dbReference type="ARBA" id="ARBA00022679"/>
    </source>
</evidence>
<comment type="similarity">
    <text evidence="9">Belongs to the acetylglutamate kinase family. ArgB subfamily.</text>
</comment>
<organism evidence="11 12">
    <name type="scientific">Haliangium ochraceum (strain DSM 14365 / JCM 11303 / SMP-2)</name>
    <dbReference type="NCBI Taxonomy" id="502025"/>
    <lineage>
        <taxon>Bacteria</taxon>
        <taxon>Pseudomonadati</taxon>
        <taxon>Myxococcota</taxon>
        <taxon>Polyangia</taxon>
        <taxon>Haliangiales</taxon>
        <taxon>Kofleriaceae</taxon>
        <taxon>Haliangium</taxon>
    </lineage>
</organism>
<dbReference type="KEGG" id="hoh:Hoch_4935"/>
<dbReference type="GO" id="GO:0042450">
    <property type="term" value="P:L-arginine biosynthetic process via ornithine"/>
    <property type="evidence" value="ECO:0007669"/>
    <property type="project" value="UniProtKB-UniRule"/>
</dbReference>
<dbReference type="InterPro" id="IPR001057">
    <property type="entry name" value="Glu/AcGlu_kinase"/>
</dbReference>
<dbReference type="AlphaFoldDB" id="D0LU60"/>
<comment type="subcellular location">
    <subcellularLocation>
        <location evidence="9">Cytoplasm</location>
    </subcellularLocation>
</comment>
<sequence length="279" mass="28203">MSEGGALGVVVIKIGGDIFRQEGALAAVVGDVAELIGHGARVVLVHGGGPQATALQQQLGQTPTIVAGRRVTDEATLDVMKMVVGGKLNIDLCAALLAAGVRPVGLSGASSRAVAGERRPPSVLASAGPEPVDLGLVGDVVGIEQGLFDLLLGAGYTPVLSCLAADSRGQMLNINADRLANQLAQVLGAAHLVLVTGAPGVLRQIDDLDSRIPQMSVAEARAAIADGTAQGGMVPKLEESMELLESGQVGAVHIVGRIARGDLRRAIEEPGAVGTVLVP</sequence>
<feature type="domain" description="Aspartate/glutamate/uridylate kinase" evidence="10">
    <location>
        <begin position="9"/>
        <end position="252"/>
    </location>
</feature>
<accession>D0LU60</accession>
<dbReference type="eggNOG" id="COG0548">
    <property type="taxonomic scope" value="Bacteria"/>
</dbReference>
<reference evidence="11 12" key="1">
    <citation type="journal article" date="2010" name="Stand. Genomic Sci.">
        <title>Complete genome sequence of Haliangium ochraceum type strain (SMP-2).</title>
        <authorList>
            <consortium name="US DOE Joint Genome Institute (JGI-PGF)"/>
            <person name="Ivanova N."/>
            <person name="Daum C."/>
            <person name="Lang E."/>
            <person name="Abt B."/>
            <person name="Kopitz M."/>
            <person name="Saunders E."/>
            <person name="Lapidus A."/>
            <person name="Lucas S."/>
            <person name="Glavina Del Rio T."/>
            <person name="Nolan M."/>
            <person name="Tice H."/>
            <person name="Copeland A."/>
            <person name="Cheng J.F."/>
            <person name="Chen F."/>
            <person name="Bruce D."/>
            <person name="Goodwin L."/>
            <person name="Pitluck S."/>
            <person name="Mavromatis K."/>
            <person name="Pati A."/>
            <person name="Mikhailova N."/>
            <person name="Chen A."/>
            <person name="Palaniappan K."/>
            <person name="Land M."/>
            <person name="Hauser L."/>
            <person name="Chang Y.J."/>
            <person name="Jeffries C.D."/>
            <person name="Detter J.C."/>
            <person name="Brettin T."/>
            <person name="Rohde M."/>
            <person name="Goker M."/>
            <person name="Bristow J."/>
            <person name="Markowitz V."/>
            <person name="Eisen J.A."/>
            <person name="Hugenholtz P."/>
            <person name="Kyrpides N.C."/>
            <person name="Klenk H.P."/>
        </authorList>
    </citation>
    <scope>NUCLEOTIDE SEQUENCE [LARGE SCALE GENOMIC DNA]</scope>
    <source>
        <strain evidence="12">DSM 14365 / CIP 107738 / JCM 11303 / AJ 13395 / SMP-2</strain>
    </source>
</reference>
<keyword evidence="7 9" id="KW-0067">ATP-binding</keyword>
<dbReference type="InterPro" id="IPR004662">
    <property type="entry name" value="AcgluKinase_fam"/>
</dbReference>
<dbReference type="PRINTS" id="PR00474">
    <property type="entry name" value="GLU5KINASE"/>
</dbReference>
<keyword evidence="4 9" id="KW-0808">Transferase</keyword>
<dbReference type="NCBIfam" id="TIGR00761">
    <property type="entry name" value="argB"/>
    <property type="match status" value="1"/>
</dbReference>
<protein>
    <recommendedName>
        <fullName evidence="9">Acetylglutamate kinase</fullName>
        <ecNumber evidence="9">2.7.2.8</ecNumber>
    </recommendedName>
    <alternativeName>
        <fullName evidence="9">N-acetyl-L-glutamate 5-phosphotransferase</fullName>
    </alternativeName>
    <alternativeName>
        <fullName evidence="9">NAG kinase</fullName>
        <shortName evidence="9">NAGK</shortName>
    </alternativeName>
</protein>
<comment type="catalytic activity">
    <reaction evidence="8 9">
        <text>N-acetyl-L-glutamate + ATP = N-acetyl-L-glutamyl 5-phosphate + ADP</text>
        <dbReference type="Rhea" id="RHEA:14629"/>
        <dbReference type="ChEBI" id="CHEBI:30616"/>
        <dbReference type="ChEBI" id="CHEBI:44337"/>
        <dbReference type="ChEBI" id="CHEBI:57936"/>
        <dbReference type="ChEBI" id="CHEBI:456216"/>
        <dbReference type="EC" id="2.7.2.8"/>
    </reaction>
</comment>
<proteinExistence type="inferred from homology"/>
<keyword evidence="5 9" id="KW-0547">Nucleotide-binding</keyword>
<dbReference type="UniPathway" id="UPA00068">
    <property type="reaction ID" value="UER00107"/>
</dbReference>
<dbReference type="GO" id="GO:0005737">
    <property type="term" value="C:cytoplasm"/>
    <property type="evidence" value="ECO:0007669"/>
    <property type="project" value="UniProtKB-SubCell"/>
</dbReference>
<dbReference type="HOGENOM" id="CLU_053680_0_0_7"/>
<dbReference type="Proteomes" id="UP000001880">
    <property type="component" value="Chromosome"/>
</dbReference>
<gene>
    <name evidence="9" type="primary">argB</name>
    <name evidence="11" type="ordered locus">Hoch_4935</name>
</gene>
<feature type="site" description="Transition state stabilizer" evidence="9">
    <location>
        <position position="13"/>
    </location>
</feature>
<dbReference type="Gene3D" id="3.40.1160.10">
    <property type="entry name" value="Acetylglutamate kinase-like"/>
    <property type="match status" value="1"/>
</dbReference>
<dbReference type="Pfam" id="PF00696">
    <property type="entry name" value="AA_kinase"/>
    <property type="match status" value="1"/>
</dbReference>
<dbReference type="PANTHER" id="PTHR23342">
    <property type="entry name" value="N-ACETYLGLUTAMATE SYNTHASE"/>
    <property type="match status" value="1"/>
</dbReference>
<keyword evidence="6 9" id="KW-0418">Kinase</keyword>
<dbReference type="CDD" id="cd04238">
    <property type="entry name" value="AAK_NAGK-like"/>
    <property type="match status" value="1"/>
</dbReference>
<keyword evidence="12" id="KW-1185">Reference proteome</keyword>
<keyword evidence="2 9" id="KW-0055">Arginine biosynthesis</keyword>
<dbReference type="RefSeq" id="WP_012830016.1">
    <property type="nucleotide sequence ID" value="NC_013440.1"/>
</dbReference>
<feature type="binding site" evidence="9">
    <location>
        <position position="70"/>
    </location>
    <ligand>
        <name>substrate</name>
    </ligand>
</feature>
<dbReference type="InterPro" id="IPR001048">
    <property type="entry name" value="Asp/Glu/Uridylate_kinase"/>
</dbReference>
<name>D0LU60_HALO1</name>
<feature type="site" description="Transition state stabilizer" evidence="9">
    <location>
        <position position="236"/>
    </location>
</feature>
<evidence type="ECO:0000256" key="3">
    <source>
        <dbReference type="ARBA" id="ARBA00022605"/>
    </source>
</evidence>
<dbReference type="PIRSF" id="PIRSF000728">
    <property type="entry name" value="NAGK"/>
    <property type="match status" value="1"/>
</dbReference>
<keyword evidence="9" id="KW-0963">Cytoplasm</keyword>
<dbReference type="GO" id="GO:0005524">
    <property type="term" value="F:ATP binding"/>
    <property type="evidence" value="ECO:0007669"/>
    <property type="project" value="UniProtKB-UniRule"/>
</dbReference>
<evidence type="ECO:0000256" key="7">
    <source>
        <dbReference type="ARBA" id="ARBA00022840"/>
    </source>
</evidence>
<evidence type="ECO:0000256" key="8">
    <source>
        <dbReference type="ARBA" id="ARBA00048141"/>
    </source>
</evidence>
<evidence type="ECO:0000259" key="10">
    <source>
        <dbReference type="Pfam" id="PF00696"/>
    </source>
</evidence>
<evidence type="ECO:0000313" key="11">
    <source>
        <dbReference type="EMBL" id="ACY17424.1"/>
    </source>
</evidence>
<evidence type="ECO:0000256" key="1">
    <source>
        <dbReference type="ARBA" id="ARBA00004828"/>
    </source>
</evidence>
<dbReference type="STRING" id="502025.Hoch_4935"/>
<evidence type="ECO:0000256" key="5">
    <source>
        <dbReference type="ARBA" id="ARBA00022741"/>
    </source>
</evidence>
<keyword evidence="3 9" id="KW-0028">Amino-acid biosynthesis</keyword>
<evidence type="ECO:0000313" key="12">
    <source>
        <dbReference type="Proteomes" id="UP000001880"/>
    </source>
</evidence>
<dbReference type="InterPro" id="IPR037528">
    <property type="entry name" value="ArgB"/>
</dbReference>
<dbReference type="SUPFAM" id="SSF53633">
    <property type="entry name" value="Carbamate kinase-like"/>
    <property type="match status" value="1"/>
</dbReference>
<evidence type="ECO:0000256" key="9">
    <source>
        <dbReference type="HAMAP-Rule" id="MF_00082"/>
    </source>
</evidence>
<dbReference type="HAMAP" id="MF_00082">
    <property type="entry name" value="ArgB"/>
    <property type="match status" value="1"/>
</dbReference>
<evidence type="ECO:0000256" key="6">
    <source>
        <dbReference type="ARBA" id="ARBA00022777"/>
    </source>
</evidence>
<dbReference type="InterPro" id="IPR036393">
    <property type="entry name" value="AceGlu_kinase-like_sf"/>
</dbReference>
<comment type="pathway">
    <text evidence="1 9">Amino-acid biosynthesis; L-arginine biosynthesis; N(2)-acetyl-L-ornithine from L-glutamate: step 2/4.</text>
</comment>
<dbReference type="EC" id="2.7.2.8" evidence="9"/>
<dbReference type="EMBL" id="CP001804">
    <property type="protein sequence ID" value="ACY17424.1"/>
    <property type="molecule type" value="Genomic_DNA"/>
</dbReference>
<evidence type="ECO:0000256" key="2">
    <source>
        <dbReference type="ARBA" id="ARBA00022571"/>
    </source>
</evidence>
<feature type="binding site" evidence="9">
    <location>
        <position position="173"/>
    </location>
    <ligand>
        <name>substrate</name>
    </ligand>
</feature>
<feature type="binding site" evidence="9">
    <location>
        <begin position="48"/>
        <end position="49"/>
    </location>
    <ligand>
        <name>substrate</name>
    </ligand>
</feature>
<dbReference type="GO" id="GO:0003991">
    <property type="term" value="F:acetylglutamate kinase activity"/>
    <property type="evidence" value="ECO:0007669"/>
    <property type="project" value="UniProtKB-UniRule"/>
</dbReference>